<dbReference type="Proteomes" id="UP000509750">
    <property type="component" value="Chromosome"/>
</dbReference>
<dbReference type="AlphaFoldDB" id="A0A7D5GH61"/>
<dbReference type="RefSeq" id="WP_179168826.1">
    <property type="nucleotide sequence ID" value="NZ_CP058529.1"/>
</dbReference>
<keyword evidence="2" id="KW-1185">Reference proteome</keyword>
<keyword evidence="1" id="KW-0489">Methyltransferase</keyword>
<accession>A0A7D5GH61</accession>
<dbReference type="GO" id="GO:0032259">
    <property type="term" value="P:methylation"/>
    <property type="evidence" value="ECO:0007669"/>
    <property type="project" value="UniProtKB-KW"/>
</dbReference>
<sequence>MSDPFGRAIRDFHRGEQDEPLLQLDGDEVNEHPIEEFYFGERTPDQDGTEFLESRLEGPLLDLGAGAGRDSLYFQDRFETVALEVSDHLVATMRERGVDDARLGDMFALREGFGRDRFSSVLAYGTQLGLARSMRRLREFLGDLAHVTADDATAVLDNYDPEYDETRELLGYRHDPTPGLGFRVMHFEYEGDVGDTLLFRLFSPDRLRDACVGTGWRLDEVNRGAVSNEYHYQAVLEKE</sequence>
<organism evidence="1 2">
    <name type="scientific">Halorarum halophilum</name>
    <dbReference type="NCBI Taxonomy" id="2743090"/>
    <lineage>
        <taxon>Archaea</taxon>
        <taxon>Methanobacteriati</taxon>
        <taxon>Methanobacteriota</taxon>
        <taxon>Stenosarchaea group</taxon>
        <taxon>Halobacteria</taxon>
        <taxon>Halobacteriales</taxon>
        <taxon>Haloferacaceae</taxon>
        <taxon>Halorarum</taxon>
    </lineage>
</organism>
<dbReference type="SUPFAM" id="SSF53335">
    <property type="entry name" value="S-adenosyl-L-methionine-dependent methyltransferases"/>
    <property type="match status" value="1"/>
</dbReference>
<keyword evidence="1" id="KW-0808">Transferase</keyword>
<dbReference type="OrthoDB" id="56895at2157"/>
<name>A0A7D5GH61_9EURY</name>
<dbReference type="GO" id="GO:0008168">
    <property type="term" value="F:methyltransferase activity"/>
    <property type="evidence" value="ECO:0007669"/>
    <property type="project" value="UniProtKB-KW"/>
</dbReference>
<dbReference type="EMBL" id="CP058529">
    <property type="protein sequence ID" value="QLG27251.1"/>
    <property type="molecule type" value="Genomic_DNA"/>
</dbReference>
<dbReference type="Gene3D" id="3.40.50.150">
    <property type="entry name" value="Vaccinia Virus protein VP39"/>
    <property type="match status" value="1"/>
</dbReference>
<dbReference type="KEGG" id="halg:HUG10_06700"/>
<dbReference type="GeneID" id="56028507"/>
<evidence type="ECO:0000313" key="1">
    <source>
        <dbReference type="EMBL" id="QLG27251.1"/>
    </source>
</evidence>
<dbReference type="InterPro" id="IPR029063">
    <property type="entry name" value="SAM-dependent_MTases_sf"/>
</dbReference>
<reference evidence="1 2" key="1">
    <citation type="submission" date="2020-07" db="EMBL/GenBank/DDBJ databases">
        <title>Gai3-2, isolated from salt lake.</title>
        <authorList>
            <person name="Cui H."/>
            <person name="Shi X."/>
        </authorList>
    </citation>
    <scope>NUCLEOTIDE SEQUENCE [LARGE SCALE GENOMIC DNA]</scope>
    <source>
        <strain evidence="1 2">Gai3-2</strain>
    </source>
</reference>
<protein>
    <submittedName>
        <fullName evidence="1">Class I SAM-dependent methyltransferase</fullName>
    </submittedName>
</protein>
<evidence type="ECO:0000313" key="2">
    <source>
        <dbReference type="Proteomes" id="UP000509750"/>
    </source>
</evidence>
<gene>
    <name evidence="1" type="ORF">HUG10_06700</name>
</gene>
<proteinExistence type="predicted"/>